<evidence type="ECO:0000313" key="9">
    <source>
        <dbReference type="EMBL" id="OVA08156.1"/>
    </source>
</evidence>
<dbReference type="AlphaFoldDB" id="A0A200QCD0"/>
<feature type="domain" description="FAD-binding PCMH-type" evidence="8">
    <location>
        <begin position="45"/>
        <end position="228"/>
    </location>
</feature>
<dbReference type="PROSITE" id="PS00862">
    <property type="entry name" value="OX2_COVAL_FAD"/>
    <property type="match status" value="1"/>
</dbReference>
<dbReference type="GO" id="GO:0009690">
    <property type="term" value="P:cytokinin metabolic process"/>
    <property type="evidence" value="ECO:0007669"/>
    <property type="project" value="InterPro"/>
</dbReference>
<dbReference type="Proteomes" id="UP000195402">
    <property type="component" value="Unassembled WGS sequence"/>
</dbReference>
<protein>
    <recommendedName>
        <fullName evidence="3">cytokinin dehydrogenase</fullName>
        <ecNumber evidence="3">1.5.99.12</ecNumber>
    </recommendedName>
</protein>
<dbReference type="FunCoup" id="A0A200QCD0">
    <property type="interactions" value="27"/>
</dbReference>
<dbReference type="Pfam" id="PF09265">
    <property type="entry name" value="Cytokin-bind"/>
    <property type="match status" value="1"/>
</dbReference>
<dbReference type="PANTHER" id="PTHR13878">
    <property type="entry name" value="GULONOLACTONE OXIDASE"/>
    <property type="match status" value="1"/>
</dbReference>
<accession>A0A200QCD0</accession>
<dbReference type="InterPro" id="IPR006093">
    <property type="entry name" value="Oxy_OxRdtase_FAD_BS"/>
</dbReference>
<evidence type="ECO:0000256" key="4">
    <source>
        <dbReference type="ARBA" id="ARBA00022630"/>
    </source>
</evidence>
<dbReference type="GO" id="GO:0019139">
    <property type="term" value="F:cytokinin dehydrogenase activity"/>
    <property type="evidence" value="ECO:0007669"/>
    <property type="project" value="UniProtKB-EC"/>
</dbReference>
<comment type="cofactor">
    <cofactor evidence="1">
        <name>FAD</name>
        <dbReference type="ChEBI" id="CHEBI:57692"/>
    </cofactor>
</comment>
<evidence type="ECO:0000256" key="3">
    <source>
        <dbReference type="ARBA" id="ARBA00011928"/>
    </source>
</evidence>
<comment type="caution">
    <text evidence="9">The sequence shown here is derived from an EMBL/GenBank/DDBJ whole genome shotgun (WGS) entry which is preliminary data.</text>
</comment>
<evidence type="ECO:0000256" key="5">
    <source>
        <dbReference type="ARBA" id="ARBA00022827"/>
    </source>
</evidence>
<dbReference type="InParanoid" id="A0A200QCD0"/>
<evidence type="ECO:0000256" key="7">
    <source>
        <dbReference type="ARBA" id="ARBA00048224"/>
    </source>
</evidence>
<dbReference type="InterPro" id="IPR016170">
    <property type="entry name" value="Cytok_DH_C_sf"/>
</dbReference>
<dbReference type="SUPFAM" id="SSF55103">
    <property type="entry name" value="FAD-linked oxidases, C-terminal domain"/>
    <property type="match status" value="1"/>
</dbReference>
<dbReference type="EC" id="1.5.99.12" evidence="3"/>
<keyword evidence="5" id="KW-0274">FAD</keyword>
<sequence>MSIIGKPRPWTHLLPQELLSHELATRLSLDSNAINLASTDFGKLIRSTPAAVLYPSSHEDIANLIKFSNVCSKPFNIAARGRGHSVRGQAMAIDGVVIDMRSLNSCGTKGSRIEVGGTSSTNFYVDVGGEQLWIDVLNVTLERGLSPRSWTDYLYLTVGGTLSNAGISGQSFRYGPQISNVYEMDVITGRGETETCSKHMNSELFFAVLGGLGQFGIITRARIALDPAPQRVRWVRMLYHDFSAFTRDQEHLISITNNINNNGGDHQLENNKGFLDYVEGSVMTDQISPSNNWRSSFFSSADHPRITSLTITKQGASSSNIIYSLEVAKYYDHLTMDTIYEELDFLLDGLSYIPGFIFTKDVSYVDFLNRVRIGELKLQAQGLWDVPHPWLSLFVPKSQILEFNSGVFHGILKHTKTTGPLLLYPTSRNM</sequence>
<reference evidence="9 10" key="1">
    <citation type="journal article" date="2017" name="Mol. Plant">
        <title>The Genome of Medicinal Plant Macleaya cordata Provides New Insights into Benzylisoquinoline Alkaloids Metabolism.</title>
        <authorList>
            <person name="Liu X."/>
            <person name="Liu Y."/>
            <person name="Huang P."/>
            <person name="Ma Y."/>
            <person name="Qing Z."/>
            <person name="Tang Q."/>
            <person name="Cao H."/>
            <person name="Cheng P."/>
            <person name="Zheng Y."/>
            <person name="Yuan Z."/>
            <person name="Zhou Y."/>
            <person name="Liu J."/>
            <person name="Tang Z."/>
            <person name="Zhuo Y."/>
            <person name="Zhang Y."/>
            <person name="Yu L."/>
            <person name="Huang J."/>
            <person name="Yang P."/>
            <person name="Peng Q."/>
            <person name="Zhang J."/>
            <person name="Jiang W."/>
            <person name="Zhang Z."/>
            <person name="Lin K."/>
            <person name="Ro D.K."/>
            <person name="Chen X."/>
            <person name="Xiong X."/>
            <person name="Shang Y."/>
            <person name="Huang S."/>
            <person name="Zeng J."/>
        </authorList>
    </citation>
    <scope>NUCLEOTIDE SEQUENCE [LARGE SCALE GENOMIC DNA]</scope>
    <source>
        <strain evidence="10">cv. BLH2017</strain>
        <tissue evidence="9">Root</tissue>
    </source>
</reference>
<dbReference type="Pfam" id="PF01565">
    <property type="entry name" value="FAD_binding_4"/>
    <property type="match status" value="1"/>
</dbReference>
<dbReference type="Gene3D" id="3.30.43.10">
    <property type="entry name" value="Uridine Diphospho-n-acetylenolpyruvylglucosamine Reductase, domain 2"/>
    <property type="match status" value="1"/>
</dbReference>
<dbReference type="STRING" id="56857.A0A200QCD0"/>
<dbReference type="InterPro" id="IPR016164">
    <property type="entry name" value="FAD-linked_Oxase-like_C"/>
</dbReference>
<proteinExistence type="inferred from homology"/>
<dbReference type="Gene3D" id="3.30.465.10">
    <property type="match status" value="1"/>
</dbReference>
<dbReference type="SUPFAM" id="SSF56176">
    <property type="entry name" value="FAD-binding/transporter-associated domain-like"/>
    <property type="match status" value="1"/>
</dbReference>
<dbReference type="InterPro" id="IPR015345">
    <property type="entry name" value="Cytokinin_DH_FAD/cytokin-bd"/>
</dbReference>
<dbReference type="PROSITE" id="PS51387">
    <property type="entry name" value="FAD_PCMH"/>
    <property type="match status" value="1"/>
</dbReference>
<dbReference type="PANTHER" id="PTHR13878:SF127">
    <property type="entry name" value="CYTOKININ DEHYDROGENASE 3"/>
    <property type="match status" value="1"/>
</dbReference>
<evidence type="ECO:0000313" key="10">
    <source>
        <dbReference type="Proteomes" id="UP000195402"/>
    </source>
</evidence>
<gene>
    <name evidence="9" type="ORF">BVC80_1721g11</name>
</gene>
<dbReference type="OrthoDB" id="415825at2759"/>
<name>A0A200QCD0_MACCD</name>
<evidence type="ECO:0000256" key="1">
    <source>
        <dbReference type="ARBA" id="ARBA00001974"/>
    </source>
</evidence>
<dbReference type="Gene3D" id="3.40.462.10">
    <property type="entry name" value="FAD-linked oxidases, C-terminal domain"/>
    <property type="match status" value="1"/>
</dbReference>
<keyword evidence="4" id="KW-0285">Flavoprotein</keyword>
<comment type="catalytic activity">
    <reaction evidence="7">
        <text>N(6)-dimethylallyladenine + A + H2O = 3-methyl-2-butenal + adenine + AH2</text>
        <dbReference type="Rhea" id="RHEA:13625"/>
        <dbReference type="ChEBI" id="CHEBI:13193"/>
        <dbReference type="ChEBI" id="CHEBI:15377"/>
        <dbReference type="ChEBI" id="CHEBI:15825"/>
        <dbReference type="ChEBI" id="CHEBI:16708"/>
        <dbReference type="ChEBI" id="CHEBI:17499"/>
        <dbReference type="ChEBI" id="CHEBI:17660"/>
        <dbReference type="EC" id="1.5.99.12"/>
    </reaction>
</comment>
<dbReference type="InterPro" id="IPR016169">
    <property type="entry name" value="FAD-bd_PCMH_sub2"/>
</dbReference>
<dbReference type="InterPro" id="IPR016166">
    <property type="entry name" value="FAD-bd_PCMH"/>
</dbReference>
<evidence type="ECO:0000259" key="8">
    <source>
        <dbReference type="PROSITE" id="PS51387"/>
    </source>
</evidence>
<dbReference type="InterPro" id="IPR016167">
    <property type="entry name" value="FAD-bd_PCMH_sub1"/>
</dbReference>
<keyword evidence="10" id="KW-1185">Reference proteome</keyword>
<dbReference type="InterPro" id="IPR050432">
    <property type="entry name" value="FAD-linked_Oxidoreductases_BP"/>
</dbReference>
<dbReference type="GO" id="GO:0071949">
    <property type="term" value="F:FAD binding"/>
    <property type="evidence" value="ECO:0007669"/>
    <property type="project" value="InterPro"/>
</dbReference>
<evidence type="ECO:0000256" key="2">
    <source>
        <dbReference type="ARBA" id="ARBA00005466"/>
    </source>
</evidence>
<dbReference type="OMA" id="HPSPTYF"/>
<dbReference type="EMBL" id="MVGT01002357">
    <property type="protein sequence ID" value="OVA08156.1"/>
    <property type="molecule type" value="Genomic_DNA"/>
</dbReference>
<keyword evidence="6" id="KW-0560">Oxidoreductase</keyword>
<organism evidence="9 10">
    <name type="scientific">Macleaya cordata</name>
    <name type="common">Five-seeded plume-poppy</name>
    <name type="synonym">Bocconia cordata</name>
    <dbReference type="NCBI Taxonomy" id="56857"/>
    <lineage>
        <taxon>Eukaryota</taxon>
        <taxon>Viridiplantae</taxon>
        <taxon>Streptophyta</taxon>
        <taxon>Embryophyta</taxon>
        <taxon>Tracheophyta</taxon>
        <taxon>Spermatophyta</taxon>
        <taxon>Magnoliopsida</taxon>
        <taxon>Ranunculales</taxon>
        <taxon>Papaveraceae</taxon>
        <taxon>Papaveroideae</taxon>
        <taxon>Macleaya</taxon>
    </lineage>
</organism>
<evidence type="ECO:0000256" key="6">
    <source>
        <dbReference type="ARBA" id="ARBA00023002"/>
    </source>
</evidence>
<dbReference type="InterPro" id="IPR006094">
    <property type="entry name" value="Oxid_FAD_bind_N"/>
</dbReference>
<dbReference type="InterPro" id="IPR036318">
    <property type="entry name" value="FAD-bd_PCMH-like_sf"/>
</dbReference>
<comment type="similarity">
    <text evidence="2">Belongs to the oxygen-dependent FAD-linked oxidoreductase family.</text>
</comment>